<organism evidence="2 3">
    <name type="scientific">Didymodactylos carnosus</name>
    <dbReference type="NCBI Taxonomy" id="1234261"/>
    <lineage>
        <taxon>Eukaryota</taxon>
        <taxon>Metazoa</taxon>
        <taxon>Spiralia</taxon>
        <taxon>Gnathifera</taxon>
        <taxon>Rotifera</taxon>
        <taxon>Eurotatoria</taxon>
        <taxon>Bdelloidea</taxon>
        <taxon>Philodinida</taxon>
        <taxon>Philodinidae</taxon>
        <taxon>Didymodactylos</taxon>
    </lineage>
</organism>
<dbReference type="AlphaFoldDB" id="A0A8S3AJ28"/>
<comment type="caution">
    <text evidence="2">The sequence shown here is derived from an EMBL/GenBank/DDBJ whole genome shotgun (WGS) entry which is preliminary data.</text>
</comment>
<evidence type="ECO:0000313" key="3">
    <source>
        <dbReference type="Proteomes" id="UP000681722"/>
    </source>
</evidence>
<gene>
    <name evidence="2" type="ORF">SRO942_LOCUS51169</name>
</gene>
<protein>
    <submittedName>
        <fullName evidence="2">Uncharacterized protein</fullName>
    </submittedName>
</protein>
<feature type="compositionally biased region" description="Low complexity" evidence="1">
    <location>
        <begin position="49"/>
        <end position="60"/>
    </location>
</feature>
<reference evidence="2" key="1">
    <citation type="submission" date="2021-02" db="EMBL/GenBank/DDBJ databases">
        <authorList>
            <person name="Nowell W R."/>
        </authorList>
    </citation>
    <scope>NUCLEOTIDE SEQUENCE</scope>
</reference>
<accession>A0A8S3AJ28</accession>
<feature type="non-terminal residue" evidence="2">
    <location>
        <position position="1"/>
    </location>
</feature>
<proteinExistence type="predicted"/>
<dbReference type="EMBL" id="CAJOBC010156303">
    <property type="protein sequence ID" value="CAF4686564.1"/>
    <property type="molecule type" value="Genomic_DNA"/>
</dbReference>
<feature type="non-terminal residue" evidence="2">
    <location>
        <position position="127"/>
    </location>
</feature>
<feature type="region of interest" description="Disordered" evidence="1">
    <location>
        <begin position="20"/>
        <end position="39"/>
    </location>
</feature>
<name>A0A8S3AJ28_9BILA</name>
<sequence>LITSDDERNQHGIVAVQSGQTNDGNVQVDMQNSSDNNQQLSASLPLAGQMQSAVASSSSMDAEQIKQHHPQTDGTNDMLTLIPIPQAWSHIRHQSGLFSYPDLPHFNIIRQATFRDGRFVCPFCNVD</sequence>
<evidence type="ECO:0000313" key="2">
    <source>
        <dbReference type="EMBL" id="CAF4686564.1"/>
    </source>
</evidence>
<dbReference type="Proteomes" id="UP000681722">
    <property type="component" value="Unassembled WGS sequence"/>
</dbReference>
<feature type="region of interest" description="Disordered" evidence="1">
    <location>
        <begin position="46"/>
        <end position="76"/>
    </location>
</feature>
<evidence type="ECO:0000256" key="1">
    <source>
        <dbReference type="SAM" id="MobiDB-lite"/>
    </source>
</evidence>